<dbReference type="EMBL" id="WGGD01000005">
    <property type="protein sequence ID" value="MUN28454.1"/>
    <property type="molecule type" value="Genomic_DNA"/>
</dbReference>
<sequence>MKAKDLFNLANDLLNEGIMEDSCEIFFKAAVEAVKNIAKGLNAKEILNKVKEKGDWQVEDLFKVIIFAEERGIHLKRYWDSAMMVLNCDGTTELTRERSKDILKLIEISDELISSNMQ</sequence>
<dbReference type="InterPro" id="IPR010268">
    <property type="entry name" value="PaREP1"/>
</dbReference>
<reference evidence="1 2" key="1">
    <citation type="submission" date="2019-10" db="EMBL/GenBank/DDBJ databases">
        <title>Sequencing and Assembly of Multiple Reported Metal-Biooxidizing Members of the Extremely Thermoacidophilic Archaeal Family Sulfolobaceae.</title>
        <authorList>
            <person name="Counts J.A."/>
            <person name="Kelly R.M."/>
        </authorList>
    </citation>
    <scope>NUCLEOTIDE SEQUENCE [LARGE SCALE GENOMIC DNA]</scope>
    <source>
        <strain evidence="1 2">DSM 6482</strain>
    </source>
</reference>
<dbReference type="Pfam" id="PF05942">
    <property type="entry name" value="PaREP1"/>
    <property type="match status" value="1"/>
</dbReference>
<evidence type="ECO:0000313" key="1">
    <source>
        <dbReference type="EMBL" id="MUN28454.1"/>
    </source>
</evidence>
<dbReference type="OrthoDB" id="44062at2157"/>
<accession>A0A6A9QIF1</accession>
<keyword evidence="2" id="KW-1185">Reference proteome</keyword>
<dbReference type="Gene3D" id="1.20.120.330">
    <property type="entry name" value="Nucleotidyltransferases domain 2"/>
    <property type="match status" value="1"/>
</dbReference>
<organism evidence="1 2">
    <name type="scientific">Sulfuracidifex metallicus DSM 6482 = JCM 9184</name>
    <dbReference type="NCBI Taxonomy" id="523847"/>
    <lineage>
        <taxon>Archaea</taxon>
        <taxon>Thermoproteota</taxon>
        <taxon>Thermoprotei</taxon>
        <taxon>Sulfolobales</taxon>
        <taxon>Sulfolobaceae</taxon>
        <taxon>Sulfuracidifex</taxon>
    </lineage>
</organism>
<name>A0A6A9QIF1_SULME</name>
<gene>
    <name evidence="1" type="ORF">GC250_03000</name>
</gene>
<evidence type="ECO:0008006" key="3">
    <source>
        <dbReference type="Google" id="ProtNLM"/>
    </source>
</evidence>
<dbReference type="Proteomes" id="UP000470772">
    <property type="component" value="Unassembled WGS sequence"/>
</dbReference>
<dbReference type="AlphaFoldDB" id="A0A6A9QIF1"/>
<evidence type="ECO:0000313" key="2">
    <source>
        <dbReference type="Proteomes" id="UP000470772"/>
    </source>
</evidence>
<proteinExistence type="predicted"/>
<protein>
    <recommendedName>
        <fullName evidence="3">HEPN domain-containing protein</fullName>
    </recommendedName>
</protein>
<dbReference type="RefSeq" id="WP_054838018.1">
    <property type="nucleotide sequence ID" value="NZ_BBBY01000004.1"/>
</dbReference>
<comment type="caution">
    <text evidence="1">The sequence shown here is derived from an EMBL/GenBank/DDBJ whole genome shotgun (WGS) entry which is preliminary data.</text>
</comment>